<gene>
    <name evidence="2" type="ORF">AMPC_26060</name>
</gene>
<accession>A0ABM7XC89</accession>
<evidence type="ECO:0008006" key="4">
    <source>
        <dbReference type="Google" id="ProtNLM"/>
    </source>
</evidence>
<dbReference type="PROSITE" id="PS51257">
    <property type="entry name" value="PROKAR_LIPOPROTEIN"/>
    <property type="match status" value="1"/>
</dbReference>
<keyword evidence="1" id="KW-0732">Signal</keyword>
<evidence type="ECO:0000313" key="2">
    <source>
        <dbReference type="EMBL" id="BDG09493.1"/>
    </source>
</evidence>
<dbReference type="RefSeq" id="WP_248341747.1">
    <property type="nucleotide sequence ID" value="NZ_AP025592.1"/>
</dbReference>
<evidence type="ECO:0000313" key="3">
    <source>
        <dbReference type="Proteomes" id="UP001162734"/>
    </source>
</evidence>
<sequence>MNPIRNVLLSAPMALLAACGGSSVGSNTPQAFHDAAPSYAALSMDQAGATDTSSPAALEIAPAALTASPAATAPSGLLLSGSGCHPHLFLRTREVVDRVNRHVYKVLRHVEAIIARNPTATTGSSEVWDHVNADGVEVRFTVTVLDVAKYGWMLELKAPAATTWDTVLSGDIDRTGATGPHQGKGSLDIDFAKLHQAYPAERADQGTLHVDFDTQAASRLLSVKAVGVAWDVRDDGLGMDAATLAALEAPRSGSYVYFREPGVGGSLKIQDQMVFACPANPTLALADVKLASRWYRTTAGDVHGRSDTVMTGGQLAAPVAKVVGVTCHDGSAETSLEAESFWLMKAEQADGTTVSGESSAHLGADPASVCDAAFGAVPTLTDATSDFAWDPSLKFDDQVPFPFPNMK</sequence>
<name>A0ABM7XC89_9BACT</name>
<reference evidence="3" key="1">
    <citation type="journal article" date="2022" name="Int. J. Syst. Evol. Microbiol.">
        <title>Anaeromyxobacter oryzae sp. nov., Anaeromyxobacter diazotrophicus sp. nov. and Anaeromyxobacter paludicola sp. nov., isolated from paddy soils.</title>
        <authorList>
            <person name="Itoh H."/>
            <person name="Xu Z."/>
            <person name="Mise K."/>
            <person name="Masuda Y."/>
            <person name="Ushijima N."/>
            <person name="Hayakawa C."/>
            <person name="Shiratori Y."/>
            <person name="Senoo K."/>
        </authorList>
    </citation>
    <scope>NUCLEOTIDE SEQUENCE [LARGE SCALE GENOMIC DNA]</scope>
    <source>
        <strain evidence="3">Red630</strain>
    </source>
</reference>
<protein>
    <recommendedName>
        <fullName evidence="4">Lipoprotein</fullName>
    </recommendedName>
</protein>
<organism evidence="2 3">
    <name type="scientific">Anaeromyxobacter paludicola</name>
    <dbReference type="NCBI Taxonomy" id="2918171"/>
    <lineage>
        <taxon>Bacteria</taxon>
        <taxon>Pseudomonadati</taxon>
        <taxon>Myxococcota</taxon>
        <taxon>Myxococcia</taxon>
        <taxon>Myxococcales</taxon>
        <taxon>Cystobacterineae</taxon>
        <taxon>Anaeromyxobacteraceae</taxon>
        <taxon>Anaeromyxobacter</taxon>
    </lineage>
</organism>
<feature type="chain" id="PRO_5046804156" description="Lipoprotein" evidence="1">
    <location>
        <begin position="18"/>
        <end position="407"/>
    </location>
</feature>
<keyword evidence="3" id="KW-1185">Reference proteome</keyword>
<proteinExistence type="predicted"/>
<feature type="signal peptide" evidence="1">
    <location>
        <begin position="1"/>
        <end position="17"/>
    </location>
</feature>
<evidence type="ECO:0000256" key="1">
    <source>
        <dbReference type="SAM" id="SignalP"/>
    </source>
</evidence>
<dbReference type="Proteomes" id="UP001162734">
    <property type="component" value="Chromosome"/>
</dbReference>
<dbReference type="EMBL" id="AP025592">
    <property type="protein sequence ID" value="BDG09493.1"/>
    <property type="molecule type" value="Genomic_DNA"/>
</dbReference>